<dbReference type="GO" id="GO:0006511">
    <property type="term" value="P:ubiquitin-dependent protein catabolic process"/>
    <property type="evidence" value="ECO:0007669"/>
    <property type="project" value="TreeGrafter"/>
</dbReference>
<evidence type="ECO:0000313" key="4">
    <source>
        <dbReference type="EMBL" id="CAE0432612.1"/>
    </source>
</evidence>
<dbReference type="PROSITE" id="PS50089">
    <property type="entry name" value="ZF_RING_2"/>
    <property type="match status" value="1"/>
</dbReference>
<proteinExistence type="predicted"/>
<keyword evidence="1" id="KW-0863">Zinc-finger</keyword>
<dbReference type="SMART" id="SM00184">
    <property type="entry name" value="RING"/>
    <property type="match status" value="1"/>
</dbReference>
<protein>
    <recommendedName>
        <fullName evidence="3">RING-type domain-containing protein</fullName>
    </recommendedName>
</protein>
<dbReference type="InterPro" id="IPR013083">
    <property type="entry name" value="Znf_RING/FYVE/PHD"/>
</dbReference>
<evidence type="ECO:0000256" key="1">
    <source>
        <dbReference type="PROSITE-ProRule" id="PRU00175"/>
    </source>
</evidence>
<feature type="compositionally biased region" description="Acidic residues" evidence="2">
    <location>
        <begin position="260"/>
        <end position="290"/>
    </location>
</feature>
<dbReference type="GO" id="GO:0008270">
    <property type="term" value="F:zinc ion binding"/>
    <property type="evidence" value="ECO:0007669"/>
    <property type="project" value="UniProtKB-KW"/>
</dbReference>
<organism evidence="4">
    <name type="scientific">Aplanochytrium stocchinoi</name>
    <dbReference type="NCBI Taxonomy" id="215587"/>
    <lineage>
        <taxon>Eukaryota</taxon>
        <taxon>Sar</taxon>
        <taxon>Stramenopiles</taxon>
        <taxon>Bigyra</taxon>
        <taxon>Labyrinthulomycetes</taxon>
        <taxon>Thraustochytrida</taxon>
        <taxon>Thraustochytriidae</taxon>
        <taxon>Aplanochytrium</taxon>
    </lineage>
</organism>
<reference evidence="4" key="1">
    <citation type="submission" date="2021-01" db="EMBL/GenBank/DDBJ databases">
        <authorList>
            <person name="Corre E."/>
            <person name="Pelletier E."/>
            <person name="Niang G."/>
            <person name="Scheremetjew M."/>
            <person name="Finn R."/>
            <person name="Kale V."/>
            <person name="Holt S."/>
            <person name="Cochrane G."/>
            <person name="Meng A."/>
            <person name="Brown T."/>
            <person name="Cohen L."/>
        </authorList>
    </citation>
    <scope>NUCLEOTIDE SEQUENCE</scope>
    <source>
        <strain evidence="4">GSBS06</strain>
    </source>
</reference>
<dbReference type="InterPro" id="IPR001841">
    <property type="entry name" value="Znf_RING"/>
</dbReference>
<sequence length="407" mass="45119">MNESSDSASMSSGANASTSSCTCLVIPLPQAKGCFNGSSARSINAAAGAPRFWNSSSNNITVARIRTHNLLRKIHINNLRKQQQENQVNGKEDVLVESKIATFDENETESASFLLLSELFCIVSKWLDSTSVGGVLLRFLKSVTHSAIVGKLGLILRNVEDLRKRIGLLLISTVIVVMKQLQRKKKVWIFAARQQSQVLLSYSGLLENRNEDYSYDADYDSEFEAEYDSGFVSDTGSLATASDSVSELEDGSDFGSVFESESEEENEIETTSEDSDIENENDTTDNDNTDEEALSLVYAEKAALALMNLKTFKVIKDCANVHMNLSNNNRMSVSEPGGFECNNAVGDFKHMRSESENFELCCTICLEQWQAGQYARRLNCGHMYHPNCIFKWASFGKLTCPICRAII</sequence>
<dbReference type="InterPro" id="IPR051826">
    <property type="entry name" value="E3_ubiquitin-ligase_domain"/>
</dbReference>
<gene>
    <name evidence="4" type="ORF">ASTO00021_LOCUS2932</name>
</gene>
<dbReference type="Gene3D" id="3.30.40.10">
    <property type="entry name" value="Zinc/RING finger domain, C3HC4 (zinc finger)"/>
    <property type="match status" value="1"/>
</dbReference>
<dbReference type="Pfam" id="PF13639">
    <property type="entry name" value="zf-RING_2"/>
    <property type="match status" value="1"/>
</dbReference>
<dbReference type="AlphaFoldDB" id="A0A7S3LJT8"/>
<dbReference type="PANTHER" id="PTHR22765">
    <property type="entry name" value="RING FINGER AND PROTEASE ASSOCIATED DOMAIN-CONTAINING"/>
    <property type="match status" value="1"/>
</dbReference>
<keyword evidence="1" id="KW-0862">Zinc</keyword>
<dbReference type="SUPFAM" id="SSF57850">
    <property type="entry name" value="RING/U-box"/>
    <property type="match status" value="1"/>
</dbReference>
<evidence type="ECO:0000259" key="3">
    <source>
        <dbReference type="PROSITE" id="PS50089"/>
    </source>
</evidence>
<keyword evidence="1" id="KW-0479">Metal-binding</keyword>
<accession>A0A7S3LJT8</accession>
<name>A0A7S3LJT8_9STRA</name>
<evidence type="ECO:0000256" key="2">
    <source>
        <dbReference type="SAM" id="MobiDB-lite"/>
    </source>
</evidence>
<dbReference type="EMBL" id="HBIN01004190">
    <property type="protein sequence ID" value="CAE0432612.1"/>
    <property type="molecule type" value="Transcribed_RNA"/>
</dbReference>
<feature type="region of interest" description="Disordered" evidence="2">
    <location>
        <begin position="242"/>
        <end position="290"/>
    </location>
</feature>
<feature type="domain" description="RING-type" evidence="3">
    <location>
        <begin position="362"/>
        <end position="404"/>
    </location>
</feature>
<dbReference type="GO" id="GO:0061630">
    <property type="term" value="F:ubiquitin protein ligase activity"/>
    <property type="evidence" value="ECO:0007669"/>
    <property type="project" value="TreeGrafter"/>
</dbReference>